<evidence type="ECO:0000313" key="3">
    <source>
        <dbReference type="Proteomes" id="UP000294930"/>
    </source>
</evidence>
<protein>
    <recommendedName>
        <fullName evidence="4">DUF3887 domain-containing protein</fullName>
    </recommendedName>
</protein>
<dbReference type="EMBL" id="SOQZ01000001">
    <property type="protein sequence ID" value="TDY14288.1"/>
    <property type="molecule type" value="Genomic_DNA"/>
</dbReference>
<proteinExistence type="predicted"/>
<feature type="signal peptide" evidence="1">
    <location>
        <begin position="1"/>
        <end position="18"/>
    </location>
</feature>
<gene>
    <name evidence="2" type="ORF">A8975_0898</name>
</gene>
<evidence type="ECO:0000313" key="2">
    <source>
        <dbReference type="EMBL" id="TDY14288.1"/>
    </source>
</evidence>
<keyword evidence="3" id="KW-1185">Reference proteome</keyword>
<reference evidence="2 3" key="1">
    <citation type="submission" date="2019-03" db="EMBL/GenBank/DDBJ databases">
        <title>Genomic Encyclopedia of Type Strains, Phase III (KMG-III): the genomes of soil and plant-associated and newly described type strains.</title>
        <authorList>
            <person name="Whitman W."/>
        </authorList>
    </citation>
    <scope>NUCLEOTIDE SEQUENCE [LARGE SCALE GENOMIC DNA]</scope>
    <source>
        <strain evidence="2 3">CGMCC 1.10957</strain>
    </source>
</reference>
<feature type="chain" id="PRO_5045935279" description="DUF3887 domain-containing protein" evidence="1">
    <location>
        <begin position="19"/>
        <end position="147"/>
    </location>
</feature>
<dbReference type="RefSeq" id="WP_134198803.1">
    <property type="nucleotide sequence ID" value="NZ_SOQZ01000001.1"/>
</dbReference>
<evidence type="ECO:0000256" key="1">
    <source>
        <dbReference type="SAM" id="SignalP"/>
    </source>
</evidence>
<keyword evidence="1" id="KW-0732">Signal</keyword>
<evidence type="ECO:0008006" key="4">
    <source>
        <dbReference type="Google" id="ProtNLM"/>
    </source>
</evidence>
<accession>A0ABY2G8Z0</accession>
<sequence length="147" mass="17374">MKRTLIIIMILASSNLFAQSSPQKLIDTFFETYKKDAGKAVKDLYATNKWTERIKDDIDKIIGTVNGFTESYMGKYYGHELITTKKFAESFVLYSYLVKYDRQPIRFIFKFYKPNDDWVLYSYSLDDSLDNEIQEAAKLYYLNLDKE</sequence>
<organism evidence="2 3">
    <name type="scientific">Meridianimaribacter flavus</name>
    <dbReference type="NCBI Taxonomy" id="571115"/>
    <lineage>
        <taxon>Bacteria</taxon>
        <taxon>Pseudomonadati</taxon>
        <taxon>Bacteroidota</taxon>
        <taxon>Flavobacteriia</taxon>
        <taxon>Flavobacteriales</taxon>
        <taxon>Flavobacteriaceae</taxon>
        <taxon>Meridianimaribacter</taxon>
    </lineage>
</organism>
<comment type="caution">
    <text evidence="2">The sequence shown here is derived from an EMBL/GenBank/DDBJ whole genome shotgun (WGS) entry which is preliminary data.</text>
</comment>
<dbReference type="Proteomes" id="UP000294930">
    <property type="component" value="Unassembled WGS sequence"/>
</dbReference>
<name>A0ABY2G8Z0_9FLAO</name>